<keyword evidence="1" id="KW-0472">Membrane</keyword>
<dbReference type="KEGG" id="schi:SCHIN_v1c09420"/>
<organism evidence="2 3">
    <name type="scientific">Spiroplasma chinense</name>
    <dbReference type="NCBI Taxonomy" id="216932"/>
    <lineage>
        <taxon>Bacteria</taxon>
        <taxon>Bacillati</taxon>
        <taxon>Mycoplasmatota</taxon>
        <taxon>Mollicutes</taxon>
        <taxon>Entomoplasmatales</taxon>
        <taxon>Spiroplasmataceae</taxon>
        <taxon>Spiroplasma</taxon>
    </lineage>
</organism>
<keyword evidence="3" id="KW-1185">Reference proteome</keyword>
<evidence type="ECO:0000313" key="2">
    <source>
        <dbReference type="EMBL" id="QEH62135.1"/>
    </source>
</evidence>
<feature type="transmembrane region" description="Helical" evidence="1">
    <location>
        <begin position="70"/>
        <end position="93"/>
    </location>
</feature>
<gene>
    <name evidence="2" type="ORF">SCHIN_v1c09420</name>
</gene>
<evidence type="ECO:0000313" key="3">
    <source>
        <dbReference type="Proteomes" id="UP000323144"/>
    </source>
</evidence>
<dbReference type="EMBL" id="CP043026">
    <property type="protein sequence ID" value="QEH62135.1"/>
    <property type="molecule type" value="Genomic_DNA"/>
</dbReference>
<protein>
    <recommendedName>
        <fullName evidence="4">DUF3137 domain-containing protein</fullName>
    </recommendedName>
</protein>
<dbReference type="AlphaFoldDB" id="A0A5B9Y5N7"/>
<dbReference type="Proteomes" id="UP000323144">
    <property type="component" value="Chromosome"/>
</dbReference>
<evidence type="ECO:0008006" key="4">
    <source>
        <dbReference type="Google" id="ProtNLM"/>
    </source>
</evidence>
<reference evidence="2 3" key="1">
    <citation type="submission" date="2019-08" db="EMBL/GenBank/DDBJ databases">
        <title>Complete genome sequence of Spiroplasma chinense CCH (DSM 19755).</title>
        <authorList>
            <person name="Shen H.-Y."/>
            <person name="Lin Y.-C."/>
            <person name="Chou L."/>
            <person name="Kuo C.-H."/>
        </authorList>
    </citation>
    <scope>NUCLEOTIDE SEQUENCE [LARGE SCALE GENOMIC DNA]</scope>
    <source>
        <strain evidence="2 3">CCH</strain>
    </source>
</reference>
<evidence type="ECO:0000256" key="1">
    <source>
        <dbReference type="SAM" id="Phobius"/>
    </source>
</evidence>
<keyword evidence="1" id="KW-1133">Transmembrane helix</keyword>
<name>A0A5B9Y5N7_9MOLU</name>
<feature type="transmembrane region" description="Helical" evidence="1">
    <location>
        <begin position="37"/>
        <end position="64"/>
    </location>
</feature>
<keyword evidence="1" id="KW-0812">Transmembrane</keyword>
<proteinExistence type="predicted"/>
<sequence>MKEVKTELFRQINDAIKIDSFAKVDEKLKKSYKNKTLFSIIFCCVFAVVVTTAIIILVLAFIVGIKALEIPGFVCSAILQVSVYSAIAVWFIWKKSKTKVNEQVFEDFLKSNEIQKLYLKYYEEEFEFKGLTNFEFKFNSTFTEPSLLVGSVRNFNNLIRCPELNENNSYFSFVINGHKGEFQIDYPKIFAEPRTSRGVDGKAFISNTKIFLDSTKFDSSLNGLVVRLGKPEKDEYQNESIMFNDFFNINTSITDFRAAKFLTPKNVEIILENITENFYSIGFNNRLFSEHFYNYQFINTIGQIDKEKTSSLNYIVESIYKKIKMDFDLFKVALDLVNKVNN</sequence>
<dbReference type="RefSeq" id="WP_166508504.1">
    <property type="nucleotide sequence ID" value="NZ_CP043026.1"/>
</dbReference>
<accession>A0A5B9Y5N7</accession>